<proteinExistence type="predicted"/>
<evidence type="ECO:0000313" key="2">
    <source>
        <dbReference type="Proteomes" id="UP001278766"/>
    </source>
</evidence>
<dbReference type="EMBL" id="JAUEPN010000004">
    <property type="protein sequence ID" value="KAK3295617.1"/>
    <property type="molecule type" value="Genomic_DNA"/>
</dbReference>
<dbReference type="Proteomes" id="UP001278766">
    <property type="component" value="Unassembled WGS sequence"/>
</dbReference>
<dbReference type="GeneID" id="87843555"/>
<dbReference type="AlphaFoldDB" id="A0AAE0HG86"/>
<organism evidence="1 2">
    <name type="scientific">Chaetomium fimeti</name>
    <dbReference type="NCBI Taxonomy" id="1854472"/>
    <lineage>
        <taxon>Eukaryota</taxon>
        <taxon>Fungi</taxon>
        <taxon>Dikarya</taxon>
        <taxon>Ascomycota</taxon>
        <taxon>Pezizomycotina</taxon>
        <taxon>Sordariomycetes</taxon>
        <taxon>Sordariomycetidae</taxon>
        <taxon>Sordariales</taxon>
        <taxon>Chaetomiaceae</taxon>
        <taxon>Chaetomium</taxon>
    </lineage>
</organism>
<dbReference type="Gene3D" id="3.50.4.10">
    <property type="entry name" value="Hepatocyte Growth Factor"/>
    <property type="match status" value="1"/>
</dbReference>
<reference evidence="1" key="1">
    <citation type="journal article" date="2023" name="Mol. Phylogenet. Evol.">
        <title>Genome-scale phylogeny and comparative genomics of the fungal order Sordariales.</title>
        <authorList>
            <person name="Hensen N."/>
            <person name="Bonometti L."/>
            <person name="Westerberg I."/>
            <person name="Brannstrom I.O."/>
            <person name="Guillou S."/>
            <person name="Cros-Aarteil S."/>
            <person name="Calhoun S."/>
            <person name="Haridas S."/>
            <person name="Kuo A."/>
            <person name="Mondo S."/>
            <person name="Pangilinan J."/>
            <person name="Riley R."/>
            <person name="LaButti K."/>
            <person name="Andreopoulos B."/>
            <person name="Lipzen A."/>
            <person name="Chen C."/>
            <person name="Yan M."/>
            <person name="Daum C."/>
            <person name="Ng V."/>
            <person name="Clum A."/>
            <person name="Steindorff A."/>
            <person name="Ohm R.A."/>
            <person name="Martin F."/>
            <person name="Silar P."/>
            <person name="Natvig D.O."/>
            <person name="Lalanne C."/>
            <person name="Gautier V."/>
            <person name="Ament-Velasquez S.L."/>
            <person name="Kruys A."/>
            <person name="Hutchinson M.I."/>
            <person name="Powell A.J."/>
            <person name="Barry K."/>
            <person name="Miller A.N."/>
            <person name="Grigoriev I.V."/>
            <person name="Debuchy R."/>
            <person name="Gladieux P."/>
            <person name="Hiltunen Thoren M."/>
            <person name="Johannesson H."/>
        </authorList>
    </citation>
    <scope>NUCLEOTIDE SEQUENCE</scope>
    <source>
        <strain evidence="1">CBS 168.71</strain>
    </source>
</reference>
<gene>
    <name evidence="1" type="ORF">B0H64DRAFT_441994</name>
</gene>
<keyword evidence="2" id="KW-1185">Reference proteome</keyword>
<reference evidence="1" key="2">
    <citation type="submission" date="2023-06" db="EMBL/GenBank/DDBJ databases">
        <authorList>
            <consortium name="Lawrence Berkeley National Laboratory"/>
            <person name="Haridas S."/>
            <person name="Hensen N."/>
            <person name="Bonometti L."/>
            <person name="Westerberg I."/>
            <person name="Brannstrom I.O."/>
            <person name="Guillou S."/>
            <person name="Cros-Aarteil S."/>
            <person name="Calhoun S."/>
            <person name="Kuo A."/>
            <person name="Mondo S."/>
            <person name="Pangilinan J."/>
            <person name="Riley R."/>
            <person name="Labutti K."/>
            <person name="Andreopoulos B."/>
            <person name="Lipzen A."/>
            <person name="Chen C."/>
            <person name="Yanf M."/>
            <person name="Daum C."/>
            <person name="Ng V."/>
            <person name="Clum A."/>
            <person name="Steindorff A."/>
            <person name="Ohm R."/>
            <person name="Martin F."/>
            <person name="Silar P."/>
            <person name="Natvig D."/>
            <person name="Lalanne C."/>
            <person name="Gautier V."/>
            <person name="Ament-Velasquez S.L."/>
            <person name="Kruys A."/>
            <person name="Hutchinson M.I."/>
            <person name="Powell A.J."/>
            <person name="Barry K."/>
            <person name="Miller A.N."/>
            <person name="Grigoriev I.V."/>
            <person name="Debuchy R."/>
            <person name="Gladieux P."/>
            <person name="Thoren M.H."/>
            <person name="Johannesson H."/>
        </authorList>
    </citation>
    <scope>NUCLEOTIDE SEQUENCE</scope>
    <source>
        <strain evidence="1">CBS 168.71</strain>
    </source>
</reference>
<protein>
    <recommendedName>
        <fullName evidence="3">Apple domain-containing protein</fullName>
    </recommendedName>
</protein>
<comment type="caution">
    <text evidence="1">The sequence shown here is derived from an EMBL/GenBank/DDBJ whole genome shotgun (WGS) entry which is preliminary data.</text>
</comment>
<evidence type="ECO:0000313" key="1">
    <source>
        <dbReference type="EMBL" id="KAK3295617.1"/>
    </source>
</evidence>
<sequence length="226" mass="24336">MDSPIHPDLQPGPRNRAIPVPFPIRNDPLIQGHDIELAPRPYEETVHNPTPEVLPPSDLELAHTHAKPPQPHPYAIAVPPEHTILPKAWESKSQTHSSRPGSVHSQSVVGSHVHVPGHAHAYSVGTVVPVSAGSAVPLQGGRYSYTDFSNYNSNLGDTEDLYHTPTDSLNECIDLCATQEGCVGAGWGEGNANDGRATCWLKSQLGEPNGAPLWSFVIEDTGKLKI</sequence>
<dbReference type="RefSeq" id="XP_062659131.1">
    <property type="nucleotide sequence ID" value="XM_062806607.1"/>
</dbReference>
<name>A0AAE0HG86_9PEZI</name>
<accession>A0AAE0HG86</accession>
<evidence type="ECO:0008006" key="3">
    <source>
        <dbReference type="Google" id="ProtNLM"/>
    </source>
</evidence>